<name>A0A449A9C7_9BACT</name>
<protein>
    <submittedName>
        <fullName evidence="1">Uncharacterized protein</fullName>
    </submittedName>
</protein>
<sequence length="48" mass="5527">MICLLKLLKIILIISAVEKLIVNQKTSVNSQCKMRQDLLLGAFYFKDE</sequence>
<gene>
    <name evidence="1" type="ORF">NCTC10122_00486</name>
</gene>
<dbReference type="Proteomes" id="UP000290942">
    <property type="component" value="Chromosome"/>
</dbReference>
<evidence type="ECO:0000313" key="2">
    <source>
        <dbReference type="Proteomes" id="UP000290942"/>
    </source>
</evidence>
<organism evidence="1 2">
    <name type="scientific">Mycoplasmopsis bovigenitalium</name>
    <dbReference type="NCBI Taxonomy" id="2112"/>
    <lineage>
        <taxon>Bacteria</taxon>
        <taxon>Bacillati</taxon>
        <taxon>Mycoplasmatota</taxon>
        <taxon>Mycoplasmoidales</taxon>
        <taxon>Metamycoplasmataceae</taxon>
        <taxon>Mycoplasmopsis</taxon>
    </lineage>
</organism>
<accession>A0A449A9C7</accession>
<proteinExistence type="predicted"/>
<reference evidence="1 2" key="1">
    <citation type="submission" date="2019-01" db="EMBL/GenBank/DDBJ databases">
        <authorList>
            <consortium name="Pathogen Informatics"/>
        </authorList>
    </citation>
    <scope>NUCLEOTIDE SEQUENCE [LARGE SCALE GENOMIC DNA]</scope>
    <source>
        <strain evidence="1 2">NCTC10122</strain>
    </source>
</reference>
<dbReference type="EMBL" id="LR214970">
    <property type="protein sequence ID" value="VEU60883.1"/>
    <property type="molecule type" value="Genomic_DNA"/>
</dbReference>
<dbReference type="AlphaFoldDB" id="A0A449A9C7"/>
<evidence type="ECO:0000313" key="1">
    <source>
        <dbReference type="EMBL" id="VEU60883.1"/>
    </source>
</evidence>